<feature type="compositionally biased region" description="Low complexity" evidence="1">
    <location>
        <begin position="26"/>
        <end position="87"/>
    </location>
</feature>
<reference evidence="3" key="1">
    <citation type="journal article" date="2016" name="Syst. Appl. Microbiol.">
        <title>Thermococcus piezophilus sp. nov., a novel hyperthermophilic and piezophilic archaeon with a broad pressure range for growth, isolated from a deepest hydrothermal vent at the Mid-Cayman Rise.</title>
        <authorList>
            <person name="Dalmasso C."/>
            <person name="Oger P."/>
            <person name="Selva G."/>
            <person name="Courtine D."/>
            <person name="L'Haridon S."/>
            <person name="Garlaschelli A."/>
            <person name="Roussel E."/>
            <person name="Miyazaki J."/>
            <person name="Reveillaud J."/>
            <person name="Jebbar M."/>
            <person name="Takai K."/>
            <person name="Maignien L."/>
            <person name="Alain K."/>
        </authorList>
    </citation>
    <scope>NUCLEOTIDE SEQUENCE [LARGE SCALE GENOMIC DNA]</scope>
    <source>
        <strain evidence="3">CDGS</strain>
    </source>
</reference>
<organism evidence="2 3">
    <name type="scientific">Thermococcus piezophilus</name>
    <dbReference type="NCBI Taxonomy" id="1712654"/>
    <lineage>
        <taxon>Archaea</taxon>
        <taxon>Methanobacteriati</taxon>
        <taxon>Methanobacteriota</taxon>
        <taxon>Thermococci</taxon>
        <taxon>Thermococcales</taxon>
        <taxon>Thermococcaceae</taxon>
        <taxon>Thermococcus</taxon>
    </lineage>
</organism>
<evidence type="ECO:0000256" key="1">
    <source>
        <dbReference type="SAM" id="MobiDB-lite"/>
    </source>
</evidence>
<keyword evidence="3" id="KW-1185">Reference proteome</keyword>
<feature type="region of interest" description="Disordered" evidence="1">
    <location>
        <begin position="26"/>
        <end position="90"/>
    </location>
</feature>
<dbReference type="Proteomes" id="UP000076969">
    <property type="component" value="Chromosome"/>
</dbReference>
<dbReference type="STRING" id="1712654.A7C91_05235"/>
<sequence length="382" mass="42629">MKKSLSMLVTLLIVGFVLASGCLGGTSTDESPTTTPHSSPTTPTVPSSSPTHTTTTSTSPATSSSTTVTSPTTSSHSTTTTTTTTSTQAPAEEAYWSHPWEYAPVEIGDAMYTITYYRYAYKVRPNQTSPVYEYILEKHVEKTKIHVYGQDMRLNKIDLGEHEVYAYETVVTPVKAVSMDSKLVITIWYVSNKSNAFLYPWDVSWFAMISPYTQNTEFVGMEFEYKGEKFLFMNPAPFQSGLLPYFEGNDELLGSLNEDLTNIYMGWVSVLHLAVWSAIAEENLMSPYQGTWSDMQGHTWRYSIKPDGVVSIGGFDFKTADVEWSYAGVPENVTLSGSGKVSPSLPIPILVEGSFSYKENNRWRTVYAYLELKELRLEKVKG</sequence>
<protein>
    <submittedName>
        <fullName evidence="2">Uncharacterized protein</fullName>
    </submittedName>
</protein>
<dbReference type="EMBL" id="CP015520">
    <property type="protein sequence ID" value="ANF22637.1"/>
    <property type="molecule type" value="Genomic_DNA"/>
</dbReference>
<dbReference type="AlphaFoldDB" id="A0A172WGR9"/>
<evidence type="ECO:0000313" key="3">
    <source>
        <dbReference type="Proteomes" id="UP000076969"/>
    </source>
</evidence>
<name>A0A172WGR9_9EURY</name>
<proteinExistence type="predicted"/>
<gene>
    <name evidence="2" type="ORF">A7C91_05235</name>
</gene>
<accession>A0A172WGR9</accession>
<dbReference type="PROSITE" id="PS51257">
    <property type="entry name" value="PROKAR_LIPOPROTEIN"/>
    <property type="match status" value="1"/>
</dbReference>
<evidence type="ECO:0000313" key="2">
    <source>
        <dbReference type="EMBL" id="ANF22637.1"/>
    </source>
</evidence>
<dbReference type="KEGG" id="tpie:A7C91_05235"/>